<keyword evidence="3" id="KW-1185">Reference proteome</keyword>
<organism evidence="2 3">
    <name type="scientific">Coniochaeta ligniaria NRRL 30616</name>
    <dbReference type="NCBI Taxonomy" id="1408157"/>
    <lineage>
        <taxon>Eukaryota</taxon>
        <taxon>Fungi</taxon>
        <taxon>Dikarya</taxon>
        <taxon>Ascomycota</taxon>
        <taxon>Pezizomycotina</taxon>
        <taxon>Sordariomycetes</taxon>
        <taxon>Sordariomycetidae</taxon>
        <taxon>Coniochaetales</taxon>
        <taxon>Coniochaetaceae</taxon>
        <taxon>Coniochaeta</taxon>
    </lineage>
</organism>
<feature type="chain" id="PRO_5013357922" evidence="1">
    <location>
        <begin position="22"/>
        <end position="112"/>
    </location>
</feature>
<evidence type="ECO:0000256" key="1">
    <source>
        <dbReference type="SAM" id="SignalP"/>
    </source>
</evidence>
<evidence type="ECO:0000313" key="3">
    <source>
        <dbReference type="Proteomes" id="UP000182658"/>
    </source>
</evidence>
<reference evidence="2 3" key="1">
    <citation type="submission" date="2016-10" db="EMBL/GenBank/DDBJ databases">
        <title>Draft genome sequence of Coniochaeta ligniaria NRRL30616, a lignocellulolytic fungus for bioabatement of inhibitors in plant biomass hydrolysates.</title>
        <authorList>
            <consortium name="DOE Joint Genome Institute"/>
            <person name="Jimenez D.J."/>
            <person name="Hector R.E."/>
            <person name="Riley R."/>
            <person name="Sun H."/>
            <person name="Grigoriev I.V."/>
            <person name="Van Elsas J.D."/>
            <person name="Nichols N.N."/>
        </authorList>
    </citation>
    <scope>NUCLEOTIDE SEQUENCE [LARGE SCALE GENOMIC DNA]</scope>
    <source>
        <strain evidence="2 3">NRRL 30616</strain>
    </source>
</reference>
<dbReference type="EMBL" id="KV875110">
    <property type="protein sequence ID" value="OIW22751.1"/>
    <property type="molecule type" value="Genomic_DNA"/>
</dbReference>
<dbReference type="PROSITE" id="PS51257">
    <property type="entry name" value="PROKAR_LIPOPROTEIN"/>
    <property type="match status" value="1"/>
</dbReference>
<dbReference type="InParanoid" id="A0A1J7I536"/>
<evidence type="ECO:0000313" key="2">
    <source>
        <dbReference type="EMBL" id="OIW22751.1"/>
    </source>
</evidence>
<feature type="signal peptide" evidence="1">
    <location>
        <begin position="1"/>
        <end position="21"/>
    </location>
</feature>
<dbReference type="Proteomes" id="UP000182658">
    <property type="component" value="Unassembled WGS sequence"/>
</dbReference>
<keyword evidence="1" id="KW-0732">Signal</keyword>
<proteinExistence type="predicted"/>
<protein>
    <submittedName>
        <fullName evidence="2">Uncharacterized protein</fullName>
    </submittedName>
</protein>
<name>A0A1J7I536_9PEZI</name>
<sequence length="112" mass="12066">MQLKNTLLSVFLAACTKPALATIWLGKDSGNGAWVAWRTDPCKNPAPSFVSPGGDTNFCGWPFSISGVGTLSAEGCGAGLWLVQKPSNSFYANCQWQDVQWQCGVHQYYVCG</sequence>
<dbReference type="AlphaFoldDB" id="A0A1J7I536"/>
<accession>A0A1J7I536</accession>
<dbReference type="OrthoDB" id="5359219at2759"/>
<gene>
    <name evidence="2" type="ORF">CONLIGDRAFT_694568</name>
</gene>